<gene>
    <name evidence="3" type="ORF">GCM10023230_12570</name>
</gene>
<keyword evidence="4" id="KW-1185">Reference proteome</keyword>
<feature type="region of interest" description="Disordered" evidence="2">
    <location>
        <begin position="1"/>
        <end position="21"/>
    </location>
</feature>
<evidence type="ECO:0000313" key="3">
    <source>
        <dbReference type="EMBL" id="GAA4764490.1"/>
    </source>
</evidence>
<accession>A0ABP8ZSD4</accession>
<evidence type="ECO:0000256" key="1">
    <source>
        <dbReference type="SAM" id="Coils"/>
    </source>
</evidence>
<comment type="caution">
    <text evidence="3">The sequence shown here is derived from an EMBL/GenBank/DDBJ whole genome shotgun (WGS) entry which is preliminary data.</text>
</comment>
<dbReference type="Proteomes" id="UP001500141">
    <property type="component" value="Unassembled WGS sequence"/>
</dbReference>
<evidence type="ECO:0000256" key="2">
    <source>
        <dbReference type="SAM" id="MobiDB-lite"/>
    </source>
</evidence>
<evidence type="ECO:0000313" key="4">
    <source>
        <dbReference type="Proteomes" id="UP001500141"/>
    </source>
</evidence>
<protein>
    <submittedName>
        <fullName evidence="3">Uncharacterized protein</fullName>
    </submittedName>
</protein>
<feature type="coiled-coil region" evidence="1">
    <location>
        <begin position="34"/>
        <end position="87"/>
    </location>
</feature>
<dbReference type="EMBL" id="BAABIP010000008">
    <property type="protein sequence ID" value="GAA4764490.1"/>
    <property type="molecule type" value="Genomic_DNA"/>
</dbReference>
<reference evidence="4" key="1">
    <citation type="journal article" date="2019" name="Int. J. Syst. Evol. Microbiol.">
        <title>The Global Catalogue of Microorganisms (GCM) 10K type strain sequencing project: providing services to taxonomists for standard genome sequencing and annotation.</title>
        <authorList>
            <consortium name="The Broad Institute Genomics Platform"/>
            <consortium name="The Broad Institute Genome Sequencing Center for Infectious Disease"/>
            <person name="Wu L."/>
            <person name="Ma J."/>
        </authorList>
    </citation>
    <scope>NUCLEOTIDE SEQUENCE [LARGE SCALE GENOMIC DNA]</scope>
    <source>
        <strain evidence="4">JCM 18198</strain>
    </source>
</reference>
<sequence length="330" mass="36580">MTGIRVQQNKSLPEDTSNPATTITSNDTLTRFYYAYHKKNQKKVLAELKDLENEVSDITDVTNITQLQNLQKRIEIKKSVLAKYENYFDKIMKENGFKTFFPSTGTHKEDFFNMIYNKNSDNDIYFVNNAAVQLNNSGAAIQSELTSAFMGPLRFSFGTIVSNAKNNENTAEETAVEDTDAFKRLASGGGNIYLNAEFPLLYKGNNRFQCVVNSFAKGALDISEFSDDVDTSTGNGSAGGNLYASVATDKGEFNFFISGNYALYAGSNSFYERLQVMNHKPFGFGQLSVGVTILDRLRISCITNQFGSQSQLRSGKVIVGVQILSGLFKS</sequence>
<organism evidence="3 4">
    <name type="scientific">Flavobacterium hankyongi</name>
    <dbReference type="NCBI Taxonomy" id="1176532"/>
    <lineage>
        <taxon>Bacteria</taxon>
        <taxon>Pseudomonadati</taxon>
        <taxon>Bacteroidota</taxon>
        <taxon>Flavobacteriia</taxon>
        <taxon>Flavobacteriales</taxon>
        <taxon>Flavobacteriaceae</taxon>
        <taxon>Flavobacterium</taxon>
    </lineage>
</organism>
<name>A0ABP8ZSD4_9FLAO</name>
<keyword evidence="1" id="KW-0175">Coiled coil</keyword>
<proteinExistence type="predicted"/>